<evidence type="ECO:0000256" key="1">
    <source>
        <dbReference type="SAM" id="MobiDB-lite"/>
    </source>
</evidence>
<dbReference type="InterPro" id="IPR011333">
    <property type="entry name" value="SKP1/BTB/POZ_sf"/>
</dbReference>
<organism evidence="2 3">
    <name type="scientific">Apiospora saccharicola</name>
    <dbReference type="NCBI Taxonomy" id="335842"/>
    <lineage>
        <taxon>Eukaryota</taxon>
        <taxon>Fungi</taxon>
        <taxon>Dikarya</taxon>
        <taxon>Ascomycota</taxon>
        <taxon>Pezizomycotina</taxon>
        <taxon>Sordariomycetes</taxon>
        <taxon>Xylariomycetidae</taxon>
        <taxon>Amphisphaeriales</taxon>
        <taxon>Apiosporaceae</taxon>
        <taxon>Apiospora</taxon>
    </lineage>
</organism>
<evidence type="ECO:0000313" key="2">
    <source>
        <dbReference type="EMBL" id="KAK8063667.1"/>
    </source>
</evidence>
<keyword evidence="3" id="KW-1185">Reference proteome</keyword>
<feature type="compositionally biased region" description="Acidic residues" evidence="1">
    <location>
        <begin position="68"/>
        <end position="117"/>
    </location>
</feature>
<reference evidence="2 3" key="1">
    <citation type="submission" date="2023-01" db="EMBL/GenBank/DDBJ databases">
        <title>Analysis of 21 Apiospora genomes using comparative genomics revels a genus with tremendous synthesis potential of carbohydrate active enzymes and secondary metabolites.</title>
        <authorList>
            <person name="Sorensen T."/>
        </authorList>
    </citation>
    <scope>NUCLEOTIDE SEQUENCE [LARGE SCALE GENOMIC DNA]</scope>
    <source>
        <strain evidence="2 3">CBS 83171</strain>
    </source>
</reference>
<dbReference type="EMBL" id="JAQQWM010000005">
    <property type="protein sequence ID" value="KAK8063667.1"/>
    <property type="molecule type" value="Genomic_DNA"/>
</dbReference>
<comment type="caution">
    <text evidence="2">The sequence shown here is derived from an EMBL/GenBank/DDBJ whole genome shotgun (WGS) entry which is preliminary data.</text>
</comment>
<dbReference type="Gene3D" id="3.30.710.10">
    <property type="entry name" value="Potassium Channel Kv1.1, Chain A"/>
    <property type="match status" value="1"/>
</dbReference>
<evidence type="ECO:0000313" key="3">
    <source>
        <dbReference type="Proteomes" id="UP001446871"/>
    </source>
</evidence>
<accession>A0ABR1UY93</accession>
<gene>
    <name evidence="2" type="ORF">PG996_008319</name>
</gene>
<feature type="compositionally biased region" description="Acidic residues" evidence="1">
    <location>
        <begin position="43"/>
        <end position="61"/>
    </location>
</feature>
<evidence type="ECO:0008006" key="4">
    <source>
        <dbReference type="Google" id="ProtNLM"/>
    </source>
</evidence>
<feature type="region of interest" description="Disordered" evidence="1">
    <location>
        <begin position="43"/>
        <end position="126"/>
    </location>
</feature>
<dbReference type="Proteomes" id="UP001446871">
    <property type="component" value="Unassembled WGS sequence"/>
</dbReference>
<sequence length="443" mass="49304">MALVPLTPCPQALLVQEPAIVDIDPDGDLLLRVGCLRCVFPDDPEAEESEEDSDDESEGESETGYGDEFTEDPVEEAAEEAGGEAEEAPVEGAGEEPGEEVDGDYGEQEAEVAEEPDIACPEHGHTTPVTFRVCSRTLARSSPVWKKMLFGGFTESKPNDGDWVVTLPAGNITAVELFLNTIHARFDNLPSFLNDPDPDWLYQVAVTADKYDNVRLARPWAAMWVKNIMRDVRGGGEDLSTLEQYLWILWVLGAQSEFKKVIRYYVIAWEEEDLVHEVLDAPGTTIEIIETLRVALLTEILFPFQDALDKLSLGGQIHCYNCKAGTSGCEEVMLGKLIRSLNKQKLWPLPQPQKDDVLISVKSLVDRLNQVDRDTVRSIHRESAAPNPCEKVLEQPISHAVLRGNMKVVLTDYQKTQIEEHGRATGLSTTNEEPAKKRRKLSH</sequence>
<feature type="region of interest" description="Disordered" evidence="1">
    <location>
        <begin position="420"/>
        <end position="443"/>
    </location>
</feature>
<name>A0ABR1UY93_9PEZI</name>
<dbReference type="SUPFAM" id="SSF54695">
    <property type="entry name" value="POZ domain"/>
    <property type="match status" value="1"/>
</dbReference>
<proteinExistence type="predicted"/>
<protein>
    <recommendedName>
        <fullName evidence="4">BTB domain-containing protein</fullName>
    </recommendedName>
</protein>